<dbReference type="OrthoDB" id="1907165at2"/>
<evidence type="ECO:0000313" key="4">
    <source>
        <dbReference type="Proteomes" id="UP000184395"/>
    </source>
</evidence>
<gene>
    <name evidence="3" type="ORF">SAMN05192548_10381</name>
</gene>
<dbReference type="EMBL" id="FRAB01000038">
    <property type="protein sequence ID" value="SHK78299.1"/>
    <property type="molecule type" value="Genomic_DNA"/>
</dbReference>
<feature type="domain" description="DUF2345" evidence="1">
    <location>
        <begin position="179"/>
        <end position="327"/>
    </location>
</feature>
<organism evidence="3 4">
    <name type="scientific">Paraburkholderia terricola</name>
    <dbReference type="NCBI Taxonomy" id="169427"/>
    <lineage>
        <taxon>Bacteria</taxon>
        <taxon>Pseudomonadati</taxon>
        <taxon>Pseudomonadota</taxon>
        <taxon>Betaproteobacteria</taxon>
        <taxon>Burkholderiales</taxon>
        <taxon>Burkholderiaceae</taxon>
        <taxon>Paraburkholderia</taxon>
    </lineage>
</organism>
<dbReference type="STRING" id="169427.SAMN05192548_10381"/>
<dbReference type="SUPFAM" id="SSF69349">
    <property type="entry name" value="Phage fibre proteins"/>
    <property type="match status" value="1"/>
</dbReference>
<reference evidence="3 4" key="1">
    <citation type="submission" date="2016-11" db="EMBL/GenBank/DDBJ databases">
        <authorList>
            <person name="Jaros S."/>
            <person name="Januszkiewicz K."/>
            <person name="Wedrychowicz H."/>
        </authorList>
    </citation>
    <scope>NUCLEOTIDE SEQUENCE [LARGE SCALE GENOMIC DNA]</scope>
    <source>
        <strain evidence="3 4">LMG 20594</strain>
    </source>
</reference>
<dbReference type="InterPro" id="IPR028244">
    <property type="entry name" value="T6SS_Rhs_Vgr_dom"/>
</dbReference>
<accession>A0A1M6VA17</accession>
<dbReference type="InterPro" id="IPR018769">
    <property type="entry name" value="VgrG2_DUF2345"/>
</dbReference>
<dbReference type="Pfam" id="PF13296">
    <property type="entry name" value="T6SS_Vgr"/>
    <property type="match status" value="1"/>
</dbReference>
<sequence>DGDCDRPLVTGRVYNGATQPHWHSNGLLSGYRSKEYQGSGYNQMVMDDATGQNRVHLYSSSTNAHLHLGYLIAQTGNTRGAYLGSGFDLKSDAYGAVRAGQGLYVSTHAKPAAGQQLDVREANSQLVNAESVLEALSAASTTHQAESLGDGHAALKSFTDATRNNVSGSSSGGRTAGGGAGSANAFSEPVMLFASPSGIALSTQKSAHVSVDEHINFVSGQGTHLATGKSLIASVAGKLSLFVQNAGMKLFAARGKVEVQAHSDNIELTAQKTMKLLSATEKIEAAAKQEILLTSGGAYIRIKGGNIEIHAPGKIDIKGAQHAFSGPTHMSTALPAMPGSEGSYDQAFIAHWAGTDIPAANMKFQMFSDGTLISQGVTNELGETGLTQSHVPKDVVIKFLENH</sequence>
<evidence type="ECO:0000259" key="2">
    <source>
        <dbReference type="Pfam" id="PF13296"/>
    </source>
</evidence>
<dbReference type="AlphaFoldDB" id="A0A1M6VA17"/>
<feature type="non-terminal residue" evidence="3">
    <location>
        <position position="1"/>
    </location>
</feature>
<proteinExistence type="predicted"/>
<feature type="domain" description="Putative type VI secretion system Rhs element associated Vgr" evidence="2">
    <location>
        <begin position="34"/>
        <end position="138"/>
    </location>
</feature>
<evidence type="ECO:0000259" key="1">
    <source>
        <dbReference type="Pfam" id="PF10106"/>
    </source>
</evidence>
<name>A0A1M6VA17_9BURK</name>
<protein>
    <submittedName>
        <fullName evidence="3">Type VI secretion system secreted protein VgrG</fullName>
    </submittedName>
</protein>
<dbReference type="RefSeq" id="WP_143169522.1">
    <property type="nucleotide sequence ID" value="NZ_FRAB01000038.1"/>
</dbReference>
<evidence type="ECO:0000313" key="3">
    <source>
        <dbReference type="EMBL" id="SHK78299.1"/>
    </source>
</evidence>
<dbReference type="Pfam" id="PF10106">
    <property type="entry name" value="DUF2345"/>
    <property type="match status" value="1"/>
</dbReference>
<dbReference type="Proteomes" id="UP000184395">
    <property type="component" value="Unassembled WGS sequence"/>
</dbReference>